<evidence type="ECO:0000256" key="4">
    <source>
        <dbReference type="ARBA" id="ARBA00022448"/>
    </source>
</evidence>
<comment type="similarity">
    <text evidence="3">Belongs to the major facilitator superfamily. TCR/Tet family.</text>
</comment>
<evidence type="ECO:0000256" key="1">
    <source>
        <dbReference type="ARBA" id="ARBA00003279"/>
    </source>
</evidence>
<feature type="transmembrane region" description="Helical" evidence="9">
    <location>
        <begin position="297"/>
        <end position="315"/>
    </location>
</feature>
<dbReference type="PANTHER" id="PTHR23504">
    <property type="entry name" value="MAJOR FACILITATOR SUPERFAMILY DOMAIN-CONTAINING PROTEIN 10"/>
    <property type="match status" value="1"/>
</dbReference>
<dbReference type="InterPro" id="IPR005829">
    <property type="entry name" value="Sugar_transporter_CS"/>
</dbReference>
<protein>
    <submittedName>
        <fullName evidence="11">Major facilitator superfamily MFS_1</fullName>
    </submittedName>
</protein>
<sequence>MTEAAGASAETTGPTGRKRAAAMPFIMLTVLLDMIAIGLIIPVLPPLVGTFTGSQADHAFWYGVVTFSFGLANFFGAPILGALSDQYGRRPVLLVGLAGLACSFFVTALATALWMLVAVRVFSGALQANAAVAQAYVADISTAADRGKRFGMLGAMFGMGFVLGPVMGGLLGGIDLRLPFFAAGTLAVLNTLYGIFVLPESLAADRRTPINWKRANPIASFSQLRQLHGVGMLVAVIGLSGLAQFILHTTWVLYTTFKFGWGPQENGWSLFAVGAMSVLVQGGLIRVALKRSTPQRIAVIGLVSSSLSYLLWGAATEGWMMYAVIGLNVFGFMVQTAIQTIVSGAADEQSQGRTLGAVASINSLTAVVAPIIGAGLLGIVSHLPRGDWRIGAPFFLCSALQLVAMVLALRHFRRHPAHSSIPTPGTAAVTSAATEA</sequence>
<dbReference type="AlphaFoldDB" id="B1Y230"/>
<feature type="domain" description="Major facilitator superfamily (MFS) profile" evidence="10">
    <location>
        <begin position="22"/>
        <end position="416"/>
    </location>
</feature>
<evidence type="ECO:0000256" key="3">
    <source>
        <dbReference type="ARBA" id="ARBA00007520"/>
    </source>
</evidence>
<keyword evidence="6 9" id="KW-1133">Transmembrane helix</keyword>
<evidence type="ECO:0000256" key="5">
    <source>
        <dbReference type="ARBA" id="ARBA00022692"/>
    </source>
</evidence>
<dbReference type="EMBL" id="CP001013">
    <property type="protein sequence ID" value="ACB34329.1"/>
    <property type="molecule type" value="Genomic_DNA"/>
</dbReference>
<dbReference type="InterPro" id="IPR001958">
    <property type="entry name" value="Tet-R_TetA/multi-R_MdtG-like"/>
</dbReference>
<proteinExistence type="inferred from homology"/>
<evidence type="ECO:0000256" key="8">
    <source>
        <dbReference type="SAM" id="MobiDB-lite"/>
    </source>
</evidence>
<feature type="transmembrane region" description="Helical" evidence="9">
    <location>
        <begin position="150"/>
        <end position="174"/>
    </location>
</feature>
<feature type="transmembrane region" description="Helical" evidence="9">
    <location>
        <begin position="354"/>
        <end position="378"/>
    </location>
</feature>
<feature type="transmembrane region" description="Helical" evidence="9">
    <location>
        <begin position="267"/>
        <end position="285"/>
    </location>
</feature>
<feature type="transmembrane region" description="Helical" evidence="9">
    <location>
        <begin position="25"/>
        <end position="48"/>
    </location>
</feature>
<keyword evidence="7 9" id="KW-0472">Membrane</keyword>
<keyword evidence="12" id="KW-1185">Reference proteome</keyword>
<dbReference type="HOGENOM" id="CLU_001265_10_11_4"/>
<dbReference type="PANTHER" id="PTHR23504:SF15">
    <property type="entry name" value="MAJOR FACILITATOR SUPERFAMILY (MFS) PROFILE DOMAIN-CONTAINING PROTEIN"/>
    <property type="match status" value="1"/>
</dbReference>
<dbReference type="KEGG" id="lch:Lcho_2062"/>
<dbReference type="eggNOG" id="COG2814">
    <property type="taxonomic scope" value="Bacteria"/>
</dbReference>
<feature type="transmembrane region" description="Helical" evidence="9">
    <location>
        <begin position="390"/>
        <end position="409"/>
    </location>
</feature>
<dbReference type="PROSITE" id="PS00216">
    <property type="entry name" value="SUGAR_TRANSPORT_1"/>
    <property type="match status" value="1"/>
</dbReference>
<dbReference type="Proteomes" id="UP000001693">
    <property type="component" value="Chromosome"/>
</dbReference>
<dbReference type="STRING" id="395495.Lcho_2062"/>
<evidence type="ECO:0000256" key="2">
    <source>
        <dbReference type="ARBA" id="ARBA00004141"/>
    </source>
</evidence>
<feature type="transmembrane region" description="Helical" evidence="9">
    <location>
        <begin position="321"/>
        <end position="342"/>
    </location>
</feature>
<gene>
    <name evidence="11" type="ordered locus">Lcho_2062</name>
</gene>
<dbReference type="PROSITE" id="PS50850">
    <property type="entry name" value="MFS"/>
    <property type="match status" value="1"/>
</dbReference>
<evidence type="ECO:0000259" key="10">
    <source>
        <dbReference type="PROSITE" id="PS50850"/>
    </source>
</evidence>
<feature type="transmembrane region" description="Helical" evidence="9">
    <location>
        <begin position="121"/>
        <end position="138"/>
    </location>
</feature>
<reference evidence="11 12" key="1">
    <citation type="submission" date="2008-03" db="EMBL/GenBank/DDBJ databases">
        <title>Complete sequence of Leptothrix cholodnii SP-6.</title>
        <authorList>
            <consortium name="US DOE Joint Genome Institute"/>
            <person name="Copeland A."/>
            <person name="Lucas S."/>
            <person name="Lapidus A."/>
            <person name="Glavina del Rio T."/>
            <person name="Dalin E."/>
            <person name="Tice H."/>
            <person name="Bruce D."/>
            <person name="Goodwin L."/>
            <person name="Pitluck S."/>
            <person name="Chertkov O."/>
            <person name="Brettin T."/>
            <person name="Detter J.C."/>
            <person name="Han C."/>
            <person name="Kuske C.R."/>
            <person name="Schmutz J."/>
            <person name="Larimer F."/>
            <person name="Land M."/>
            <person name="Hauser L."/>
            <person name="Kyrpides N."/>
            <person name="Lykidis A."/>
            <person name="Emerson D."/>
            <person name="Richardson P."/>
        </authorList>
    </citation>
    <scope>NUCLEOTIDE SEQUENCE [LARGE SCALE GENOMIC DNA]</scope>
    <source>
        <strain evidence="12">ATCC 51168 / LMG 8142 / SP-6</strain>
    </source>
</reference>
<dbReference type="InterPro" id="IPR011701">
    <property type="entry name" value="MFS"/>
</dbReference>
<comment type="subcellular location">
    <subcellularLocation>
        <location evidence="2">Membrane</location>
        <topology evidence="2">Multi-pass membrane protein</topology>
    </subcellularLocation>
</comment>
<dbReference type="GO" id="GO:0022857">
    <property type="term" value="F:transmembrane transporter activity"/>
    <property type="evidence" value="ECO:0007669"/>
    <property type="project" value="InterPro"/>
</dbReference>
<evidence type="ECO:0000313" key="11">
    <source>
        <dbReference type="EMBL" id="ACB34329.1"/>
    </source>
</evidence>
<evidence type="ECO:0000256" key="9">
    <source>
        <dbReference type="SAM" id="Phobius"/>
    </source>
</evidence>
<dbReference type="InterPro" id="IPR036259">
    <property type="entry name" value="MFS_trans_sf"/>
</dbReference>
<dbReference type="PRINTS" id="PR01035">
    <property type="entry name" value="TCRTETA"/>
</dbReference>
<keyword evidence="5 9" id="KW-0812">Transmembrane</keyword>
<feature type="region of interest" description="Disordered" evidence="8">
    <location>
        <begin position="417"/>
        <end position="436"/>
    </location>
</feature>
<feature type="compositionally biased region" description="Polar residues" evidence="8">
    <location>
        <begin position="420"/>
        <end position="436"/>
    </location>
</feature>
<comment type="function">
    <text evidence="1">Resistance to tetracycline by an active tetracycline efflux. This is an energy-dependent process that decreases the accumulation of the antibiotic in whole cells. This protein functions as a metal-tetracycline/H(+) antiporter.</text>
</comment>
<name>B1Y230_LEPCP</name>
<feature type="transmembrane region" description="Helical" evidence="9">
    <location>
        <begin position="60"/>
        <end position="80"/>
    </location>
</feature>
<evidence type="ECO:0000256" key="7">
    <source>
        <dbReference type="ARBA" id="ARBA00023136"/>
    </source>
</evidence>
<dbReference type="GO" id="GO:0016020">
    <property type="term" value="C:membrane"/>
    <property type="evidence" value="ECO:0007669"/>
    <property type="project" value="UniProtKB-SubCell"/>
</dbReference>
<dbReference type="Gene3D" id="1.20.1250.20">
    <property type="entry name" value="MFS general substrate transporter like domains"/>
    <property type="match status" value="1"/>
</dbReference>
<accession>B1Y230</accession>
<dbReference type="Pfam" id="PF07690">
    <property type="entry name" value="MFS_1"/>
    <property type="match status" value="1"/>
</dbReference>
<dbReference type="InterPro" id="IPR020846">
    <property type="entry name" value="MFS_dom"/>
</dbReference>
<feature type="transmembrane region" description="Helical" evidence="9">
    <location>
        <begin position="227"/>
        <end position="247"/>
    </location>
</feature>
<evidence type="ECO:0000313" key="12">
    <source>
        <dbReference type="Proteomes" id="UP000001693"/>
    </source>
</evidence>
<keyword evidence="4" id="KW-0813">Transport</keyword>
<organism evidence="11 12">
    <name type="scientific">Leptothrix cholodnii (strain ATCC 51168 / LMG 8142 / SP-6)</name>
    <name type="common">Leptothrix discophora (strain SP-6)</name>
    <dbReference type="NCBI Taxonomy" id="395495"/>
    <lineage>
        <taxon>Bacteria</taxon>
        <taxon>Pseudomonadati</taxon>
        <taxon>Pseudomonadota</taxon>
        <taxon>Betaproteobacteria</taxon>
        <taxon>Burkholderiales</taxon>
        <taxon>Sphaerotilaceae</taxon>
        <taxon>Leptothrix</taxon>
    </lineage>
</organism>
<dbReference type="SUPFAM" id="SSF103473">
    <property type="entry name" value="MFS general substrate transporter"/>
    <property type="match status" value="1"/>
</dbReference>
<evidence type="ECO:0000256" key="6">
    <source>
        <dbReference type="ARBA" id="ARBA00022989"/>
    </source>
</evidence>
<feature type="transmembrane region" description="Helical" evidence="9">
    <location>
        <begin position="180"/>
        <end position="198"/>
    </location>
</feature>
<feature type="transmembrane region" description="Helical" evidence="9">
    <location>
        <begin position="92"/>
        <end position="115"/>
    </location>
</feature>